<organism evidence="4">
    <name type="scientific">Spironucleus salmonicida</name>
    <dbReference type="NCBI Taxonomy" id="348837"/>
    <lineage>
        <taxon>Eukaryota</taxon>
        <taxon>Metamonada</taxon>
        <taxon>Diplomonadida</taxon>
        <taxon>Hexamitidae</taxon>
        <taxon>Hexamitinae</taxon>
        <taxon>Spironucleus</taxon>
    </lineage>
</organism>
<evidence type="ECO:0000313" key="6">
    <source>
        <dbReference type="Proteomes" id="UP000018208"/>
    </source>
</evidence>
<dbReference type="EMBL" id="KI546130">
    <property type="protein sequence ID" value="EST44014.1"/>
    <property type="molecule type" value="Genomic_DNA"/>
</dbReference>
<evidence type="ECO:0000313" key="4">
    <source>
        <dbReference type="EMBL" id="EST44014.1"/>
    </source>
</evidence>
<dbReference type="InterPro" id="IPR035587">
    <property type="entry name" value="DUS-like_FMN-bd"/>
</dbReference>
<proteinExistence type="predicted"/>
<dbReference type="SUPFAM" id="SSF51395">
    <property type="entry name" value="FMN-linked oxidoreductases"/>
    <property type="match status" value="1"/>
</dbReference>
<feature type="domain" description="DUS-like FMN-binding" evidence="3">
    <location>
        <begin position="10"/>
        <end position="273"/>
    </location>
</feature>
<gene>
    <name evidence="4" type="ORF">SS50377_16323</name>
    <name evidence="5" type="ORF">SS50377_21242</name>
</gene>
<keyword evidence="1" id="KW-0521">NADP</keyword>
<dbReference type="Pfam" id="PF01207">
    <property type="entry name" value="Dus"/>
    <property type="match status" value="1"/>
</dbReference>
<sequence>MSNNILFYYAPMCHLTGLAYRQLLRFYHPGVLFITQMFSTEAINYNDLYKQQLLTSFIEIDKLSTQLQVVSPTIESLIKALPFISQLNISGINLNLACPAQCAQKAGYGEYFPKNLIKQCLSDLKQNYFGKISVKVRLPEDQSTDIQFFEQFNNIVDTVIIHARRKRLSNQKAQRENTDFSAVALIQQQNFSFKIIINGGIKSKEHGEELCNMHNVAGYMIGLELARNPRLITIEKWFSQTNPLYYYINYFLQAQQQNLRPTDSKTEIIRHIQMLGSKVTNKEDYANLQLFLLKLDKLRSQEFQ</sequence>
<dbReference type="Proteomes" id="UP000018208">
    <property type="component" value="Unassembled WGS sequence"/>
</dbReference>
<dbReference type="InterPro" id="IPR013785">
    <property type="entry name" value="Aldolase_TIM"/>
</dbReference>
<protein>
    <submittedName>
        <fullName evidence="4">tRNA dihydrouridine synthase</fullName>
    </submittedName>
</protein>
<name>V6LT98_9EUKA</name>
<dbReference type="AlphaFoldDB" id="V6LT98"/>
<evidence type="ECO:0000313" key="5">
    <source>
        <dbReference type="EMBL" id="KAH0577888.1"/>
    </source>
</evidence>
<reference evidence="4 5" key="1">
    <citation type="journal article" date="2014" name="PLoS Genet.">
        <title>The Genome of Spironucleus salmonicida Highlights a Fish Pathogen Adapted to Fluctuating Environments.</title>
        <authorList>
            <person name="Xu F."/>
            <person name="Jerlstrom-Hultqvist J."/>
            <person name="Einarsson E."/>
            <person name="Astvaldsson A."/>
            <person name="Svard S.G."/>
            <person name="Andersson J.O."/>
        </authorList>
    </citation>
    <scope>NUCLEOTIDE SEQUENCE</scope>
    <source>
        <strain evidence="5">ATCC 50377</strain>
    </source>
</reference>
<dbReference type="OrthoDB" id="9977870at2759"/>
<dbReference type="VEuPathDB" id="GiardiaDB:SS50377_21242"/>
<dbReference type="PANTHER" id="PTHR11082">
    <property type="entry name" value="TRNA-DIHYDROURIDINE SYNTHASE"/>
    <property type="match status" value="1"/>
</dbReference>
<accession>V6LT98</accession>
<dbReference type="PANTHER" id="PTHR11082:SF5">
    <property type="entry name" value="TRNA-DIHYDROURIDINE(16_17) SYNTHASE [NAD(P)(+)]-LIKE"/>
    <property type="match status" value="1"/>
</dbReference>
<dbReference type="Gene3D" id="3.20.20.70">
    <property type="entry name" value="Aldolase class I"/>
    <property type="match status" value="1"/>
</dbReference>
<evidence type="ECO:0000256" key="1">
    <source>
        <dbReference type="ARBA" id="ARBA00022857"/>
    </source>
</evidence>
<reference evidence="5" key="2">
    <citation type="submission" date="2020-12" db="EMBL/GenBank/DDBJ databases">
        <title>New Spironucleus salmonicida genome in near-complete chromosomes.</title>
        <authorList>
            <person name="Xu F."/>
            <person name="Kurt Z."/>
            <person name="Jimenez-Gonzalez A."/>
            <person name="Astvaldsson A."/>
            <person name="Andersson J.O."/>
            <person name="Svard S.G."/>
        </authorList>
    </citation>
    <scope>NUCLEOTIDE SEQUENCE</scope>
    <source>
        <strain evidence="5">ATCC 50377</strain>
    </source>
</reference>
<evidence type="ECO:0000259" key="3">
    <source>
        <dbReference type="Pfam" id="PF01207"/>
    </source>
</evidence>
<keyword evidence="2" id="KW-0520">NAD</keyword>
<keyword evidence="6" id="KW-1185">Reference proteome</keyword>
<dbReference type="GO" id="GO:0017150">
    <property type="term" value="F:tRNA dihydrouridine synthase activity"/>
    <property type="evidence" value="ECO:0007669"/>
    <property type="project" value="TreeGrafter"/>
</dbReference>
<dbReference type="EMBL" id="AUWU02000001">
    <property type="protein sequence ID" value="KAH0577888.1"/>
    <property type="molecule type" value="Genomic_DNA"/>
</dbReference>
<evidence type="ECO:0000256" key="2">
    <source>
        <dbReference type="ARBA" id="ARBA00023027"/>
    </source>
</evidence>